<dbReference type="EMBL" id="MTKO01000002">
    <property type="protein sequence ID" value="RWX48253.1"/>
    <property type="molecule type" value="Genomic_DNA"/>
</dbReference>
<keyword evidence="2" id="KW-1185">Reference proteome</keyword>
<proteinExistence type="predicted"/>
<sequence length="32" mass="3413">MGLFVTVLNAAQNQSGSFGIRFIKLDQLESAG</sequence>
<reference evidence="1 2" key="1">
    <citation type="submission" date="2017-01" db="EMBL/GenBank/DDBJ databases">
        <title>The cable genome- insights into the physiology and evolution of filamentous bacteria capable of sulfide oxidation via long distance electron transfer.</title>
        <authorList>
            <person name="Schreiber L."/>
            <person name="Bjerg J.T."/>
            <person name="Boggild A."/>
            <person name="Van De Vossenberg J."/>
            <person name="Meysman F."/>
            <person name="Nielsen L.P."/>
            <person name="Schramm A."/>
            <person name="Kjeldsen K.U."/>
        </authorList>
    </citation>
    <scope>NUCLEOTIDE SEQUENCE [LARGE SCALE GENOMIC DNA]</scope>
    <source>
        <strain evidence="1">MCF</strain>
    </source>
</reference>
<protein>
    <submittedName>
        <fullName evidence="1">Uncharacterized protein</fullName>
    </submittedName>
</protein>
<evidence type="ECO:0000313" key="2">
    <source>
        <dbReference type="Proteomes" id="UP000287853"/>
    </source>
</evidence>
<evidence type="ECO:0000313" key="1">
    <source>
        <dbReference type="EMBL" id="RWX48253.1"/>
    </source>
</evidence>
<name>A0A3S4TDL4_9BACT</name>
<dbReference type="AlphaFoldDB" id="A0A3S4TDL4"/>
<accession>A0A3S4TDL4</accession>
<gene>
    <name evidence="1" type="ORF">H206_05155</name>
</gene>
<comment type="caution">
    <text evidence="1">The sequence shown here is derived from an EMBL/GenBank/DDBJ whole genome shotgun (WGS) entry which is preliminary data.</text>
</comment>
<organism evidence="1 2">
    <name type="scientific">Candidatus Electrothrix aarhusensis</name>
    <dbReference type="NCBI Taxonomy" id="1859131"/>
    <lineage>
        <taxon>Bacteria</taxon>
        <taxon>Pseudomonadati</taxon>
        <taxon>Thermodesulfobacteriota</taxon>
        <taxon>Desulfobulbia</taxon>
        <taxon>Desulfobulbales</taxon>
        <taxon>Desulfobulbaceae</taxon>
        <taxon>Candidatus Electrothrix</taxon>
    </lineage>
</organism>
<dbReference type="Proteomes" id="UP000287853">
    <property type="component" value="Unassembled WGS sequence"/>
</dbReference>